<dbReference type="EMBL" id="JAAIWM010000002">
    <property type="protein sequence ID" value="NEY71928.1"/>
    <property type="molecule type" value="Genomic_DNA"/>
</dbReference>
<dbReference type="RefSeq" id="WP_163179346.1">
    <property type="nucleotide sequence ID" value="NZ_JAAIWM010000002.1"/>
</dbReference>
<comment type="similarity">
    <text evidence="2 8">Belongs to the PHP hydrolase family. HisK subfamily.</text>
</comment>
<dbReference type="Pfam" id="PF02811">
    <property type="entry name" value="PHP"/>
    <property type="match status" value="1"/>
</dbReference>
<evidence type="ECO:0000259" key="9">
    <source>
        <dbReference type="Pfam" id="PF02811"/>
    </source>
</evidence>
<evidence type="ECO:0000256" key="3">
    <source>
        <dbReference type="ARBA" id="ARBA00013085"/>
    </source>
</evidence>
<evidence type="ECO:0000256" key="4">
    <source>
        <dbReference type="ARBA" id="ARBA00022605"/>
    </source>
</evidence>
<accession>A0A6M0QA37</accession>
<dbReference type="NCBIfam" id="NF005996">
    <property type="entry name" value="PRK08123.1"/>
    <property type="match status" value="1"/>
</dbReference>
<dbReference type="UniPathway" id="UPA00031">
    <property type="reaction ID" value="UER00013"/>
</dbReference>
<keyword evidence="6 8" id="KW-0368">Histidine biosynthesis</keyword>
<evidence type="ECO:0000256" key="7">
    <source>
        <dbReference type="ARBA" id="ARBA00049158"/>
    </source>
</evidence>
<dbReference type="SUPFAM" id="SSF89550">
    <property type="entry name" value="PHP domain-like"/>
    <property type="match status" value="1"/>
</dbReference>
<dbReference type="NCBIfam" id="TIGR01856">
    <property type="entry name" value="hisJ_fam"/>
    <property type="match status" value="1"/>
</dbReference>
<dbReference type="AlphaFoldDB" id="A0A6M0QA37"/>
<sequence>MIADGHIHTPFCPHGTKDSFEHYIEKAIGLGFKEISFTEHAPLPINFNDPTPLKDSSMRLEHLDSYFETITQLKERYSNQIKINRGLEVDYIEGYEDEIRSFLLKYGPLIDDSILSVHFLKKDTSYYCMDYSPDAFGEMITIFGSVEHIYKSYYETVLKSIHSDLGLFKPKRIGHLTLAHKFQKKFPVQHSFEQEIREILVNMKEKQLQLDYNGAGINKPLCKEPYPPHWVIKEAITLSIPLVYGSDAHQVKDLHQGIDYLYPHAPFTSPTSL</sequence>
<name>A0A6M0QA37_9BACI</name>
<evidence type="ECO:0000313" key="10">
    <source>
        <dbReference type="EMBL" id="NEY71928.1"/>
    </source>
</evidence>
<comment type="catalytic activity">
    <reaction evidence="7 8">
        <text>L-histidinol phosphate + H2O = L-histidinol + phosphate</text>
        <dbReference type="Rhea" id="RHEA:14465"/>
        <dbReference type="ChEBI" id="CHEBI:15377"/>
        <dbReference type="ChEBI" id="CHEBI:43474"/>
        <dbReference type="ChEBI" id="CHEBI:57699"/>
        <dbReference type="ChEBI" id="CHEBI:57980"/>
        <dbReference type="EC" id="3.1.3.15"/>
    </reaction>
</comment>
<keyword evidence="4 8" id="KW-0028">Amino-acid biosynthesis</keyword>
<dbReference type="GO" id="GO:0000105">
    <property type="term" value="P:L-histidine biosynthetic process"/>
    <property type="evidence" value="ECO:0007669"/>
    <property type="project" value="UniProtKB-UniRule"/>
</dbReference>
<comment type="caution">
    <text evidence="10">The sequence shown here is derived from an EMBL/GenBank/DDBJ whole genome shotgun (WGS) entry which is preliminary data.</text>
</comment>
<evidence type="ECO:0000256" key="8">
    <source>
        <dbReference type="RuleBase" id="RU366003"/>
    </source>
</evidence>
<protein>
    <recommendedName>
        <fullName evidence="3 8">Histidinol-phosphatase</fullName>
        <shortName evidence="8">HolPase</shortName>
        <ecNumber evidence="3 8">3.1.3.15</ecNumber>
    </recommendedName>
</protein>
<evidence type="ECO:0000256" key="1">
    <source>
        <dbReference type="ARBA" id="ARBA00004970"/>
    </source>
</evidence>
<proteinExistence type="inferred from homology"/>
<dbReference type="EC" id="3.1.3.15" evidence="3 8"/>
<dbReference type="Proteomes" id="UP000481043">
    <property type="component" value="Unassembled WGS sequence"/>
</dbReference>
<evidence type="ECO:0000256" key="5">
    <source>
        <dbReference type="ARBA" id="ARBA00022801"/>
    </source>
</evidence>
<evidence type="ECO:0000256" key="2">
    <source>
        <dbReference type="ARBA" id="ARBA00009152"/>
    </source>
</evidence>
<comment type="pathway">
    <text evidence="1 8">Amino-acid biosynthesis; L-histidine biosynthesis; L-histidine from 5-phospho-alpha-D-ribose 1-diphosphate: step 8/9.</text>
</comment>
<dbReference type="GO" id="GO:0005737">
    <property type="term" value="C:cytoplasm"/>
    <property type="evidence" value="ECO:0007669"/>
    <property type="project" value="TreeGrafter"/>
</dbReference>
<reference evidence="10 11" key="1">
    <citation type="submission" date="2020-02" db="EMBL/GenBank/DDBJ databases">
        <title>Bacillus aquiflavi sp. nov., isolated from yellow water of strong flavor Chinese baijiu in Yibin region of China.</title>
        <authorList>
            <person name="Xie J."/>
        </authorList>
    </citation>
    <scope>NUCLEOTIDE SEQUENCE [LARGE SCALE GENOMIC DNA]</scope>
    <source>
        <strain evidence="10 11">SA4</strain>
    </source>
</reference>
<dbReference type="PANTHER" id="PTHR21039:SF0">
    <property type="entry name" value="HISTIDINOL-PHOSPHATASE"/>
    <property type="match status" value="1"/>
</dbReference>
<feature type="domain" description="PHP" evidence="9">
    <location>
        <begin position="4"/>
        <end position="213"/>
    </location>
</feature>
<organism evidence="10 11">
    <name type="scientific">Bacillus mesophilus</name>
    <dbReference type="NCBI Taxonomy" id="1808955"/>
    <lineage>
        <taxon>Bacteria</taxon>
        <taxon>Bacillati</taxon>
        <taxon>Bacillota</taxon>
        <taxon>Bacilli</taxon>
        <taxon>Bacillales</taxon>
        <taxon>Bacillaceae</taxon>
        <taxon>Bacillus</taxon>
    </lineage>
</organism>
<dbReference type="InterPro" id="IPR004013">
    <property type="entry name" value="PHP_dom"/>
</dbReference>
<dbReference type="Gene3D" id="3.20.20.140">
    <property type="entry name" value="Metal-dependent hydrolases"/>
    <property type="match status" value="1"/>
</dbReference>
<dbReference type="PANTHER" id="PTHR21039">
    <property type="entry name" value="HISTIDINOL PHOSPHATASE-RELATED"/>
    <property type="match status" value="1"/>
</dbReference>
<gene>
    <name evidence="10" type="primary">hisJ</name>
    <name evidence="10" type="ORF">G4D63_09225</name>
</gene>
<dbReference type="InterPro" id="IPR010140">
    <property type="entry name" value="Histidinol_P_phosphatase_HisJ"/>
</dbReference>
<keyword evidence="5 8" id="KW-0378">Hydrolase</keyword>
<keyword evidence="11" id="KW-1185">Reference proteome</keyword>
<dbReference type="GO" id="GO:0004401">
    <property type="term" value="F:histidinol-phosphatase activity"/>
    <property type="evidence" value="ECO:0007669"/>
    <property type="project" value="UniProtKB-UniRule"/>
</dbReference>
<dbReference type="CDD" id="cd12110">
    <property type="entry name" value="PHP_HisPPase_Hisj_like"/>
    <property type="match status" value="1"/>
</dbReference>
<evidence type="ECO:0000256" key="6">
    <source>
        <dbReference type="ARBA" id="ARBA00023102"/>
    </source>
</evidence>
<dbReference type="InterPro" id="IPR016195">
    <property type="entry name" value="Pol/histidinol_Pase-like"/>
</dbReference>
<evidence type="ECO:0000313" key="11">
    <source>
        <dbReference type="Proteomes" id="UP000481043"/>
    </source>
</evidence>